<feature type="transmembrane region" description="Helical" evidence="6">
    <location>
        <begin position="369"/>
        <end position="391"/>
    </location>
</feature>
<dbReference type="PANTHER" id="PTHR37422">
    <property type="entry name" value="TEICHURONIC ACID BIOSYNTHESIS PROTEIN TUAE"/>
    <property type="match status" value="1"/>
</dbReference>
<dbReference type="Pfam" id="PF04932">
    <property type="entry name" value="Wzy_C"/>
    <property type="match status" value="1"/>
</dbReference>
<dbReference type="PANTHER" id="PTHR37422:SF21">
    <property type="entry name" value="EXOQ-LIKE PROTEIN"/>
    <property type="match status" value="1"/>
</dbReference>
<feature type="transmembrane region" description="Helical" evidence="6">
    <location>
        <begin position="161"/>
        <end position="183"/>
    </location>
</feature>
<accession>A0A2U8W6E5</accession>
<feature type="transmembrane region" description="Helical" evidence="6">
    <location>
        <begin position="109"/>
        <end position="129"/>
    </location>
</feature>
<feature type="domain" description="O-antigen ligase-related" evidence="7">
    <location>
        <begin position="240"/>
        <end position="385"/>
    </location>
</feature>
<keyword evidence="3 6" id="KW-1133">Transmembrane helix</keyword>
<dbReference type="OrthoDB" id="4391260at2"/>
<sequence length="459" mass="49814">MPLRRGATPRTPPAVRPRPVSSAAEIDAGRVAKSRARSARDIPDWMRIVLNGTVIVVFWNHLWFSDLSDRSLLEAAESGSLLTQATFIGLGLAMGAALWRLGIERLRPLLSWPILLCAGWLALTILTSVEPLLSIRRSILLLIAAMLAAGILVVARSARQFALTLAGSALIIVVSSFLAVALVPHLAVHSAFDVQAEPEHAGLWRGIFPHKNEAGSVMVILILVGLYVAATASRFYGWTIVVLSAIFLIGTNSKTAMATLPVILVVTGLTQVFRGGAMRVLLLVAPILAFSVISIGSVFIPPVKDLLEAILKDATYTGRSEIWQFAVENILNRPLQGWGYGAFWLTERTMYGSATISTWVNSARHAHNAFLDAALTTGLPGLLFALLAYVYGPLRDLSRIAAGRTLDPTLMLFVRLWLFAMISASFESVLFNGNNPTCCMVMLAIFGLRLRTEHALVSR</sequence>
<keyword evidence="9" id="KW-1185">Reference proteome</keyword>
<keyword evidence="2 6" id="KW-0812">Transmembrane</keyword>
<protein>
    <submittedName>
        <fullName evidence="8">Polymerase</fullName>
    </submittedName>
</protein>
<evidence type="ECO:0000313" key="8">
    <source>
        <dbReference type="EMBL" id="AWN41673.1"/>
    </source>
</evidence>
<organism evidence="8 9">
    <name type="scientific">Methylobacterium durans</name>
    <dbReference type="NCBI Taxonomy" id="2202825"/>
    <lineage>
        <taxon>Bacteria</taxon>
        <taxon>Pseudomonadati</taxon>
        <taxon>Pseudomonadota</taxon>
        <taxon>Alphaproteobacteria</taxon>
        <taxon>Hyphomicrobiales</taxon>
        <taxon>Methylobacteriaceae</taxon>
        <taxon>Methylobacterium</taxon>
    </lineage>
</organism>
<feature type="transmembrane region" description="Helical" evidence="6">
    <location>
        <begin position="135"/>
        <end position="154"/>
    </location>
</feature>
<keyword evidence="4 6" id="KW-0472">Membrane</keyword>
<evidence type="ECO:0000256" key="2">
    <source>
        <dbReference type="ARBA" id="ARBA00022692"/>
    </source>
</evidence>
<dbReference type="GO" id="GO:0016020">
    <property type="term" value="C:membrane"/>
    <property type="evidence" value="ECO:0007669"/>
    <property type="project" value="UniProtKB-SubCell"/>
</dbReference>
<feature type="transmembrane region" description="Helical" evidence="6">
    <location>
        <begin position="280"/>
        <end position="300"/>
    </location>
</feature>
<gene>
    <name evidence="8" type="ORF">DK389_15615</name>
</gene>
<evidence type="ECO:0000256" key="6">
    <source>
        <dbReference type="SAM" id="Phobius"/>
    </source>
</evidence>
<feature type="transmembrane region" description="Helical" evidence="6">
    <location>
        <begin position="45"/>
        <end position="64"/>
    </location>
</feature>
<name>A0A2U8W6E5_9HYPH</name>
<comment type="subcellular location">
    <subcellularLocation>
        <location evidence="1">Membrane</location>
        <topology evidence="1">Multi-pass membrane protein</topology>
    </subcellularLocation>
</comment>
<evidence type="ECO:0000313" key="9">
    <source>
        <dbReference type="Proteomes" id="UP000245926"/>
    </source>
</evidence>
<dbReference type="KEGG" id="mets:DK389_15615"/>
<evidence type="ECO:0000256" key="1">
    <source>
        <dbReference type="ARBA" id="ARBA00004141"/>
    </source>
</evidence>
<dbReference type="Proteomes" id="UP000245926">
    <property type="component" value="Chromosome"/>
</dbReference>
<evidence type="ECO:0000256" key="3">
    <source>
        <dbReference type="ARBA" id="ARBA00022989"/>
    </source>
</evidence>
<evidence type="ECO:0000256" key="5">
    <source>
        <dbReference type="SAM" id="MobiDB-lite"/>
    </source>
</evidence>
<feature type="transmembrane region" description="Helical" evidence="6">
    <location>
        <begin position="84"/>
        <end position="102"/>
    </location>
</feature>
<dbReference type="InterPro" id="IPR007016">
    <property type="entry name" value="O-antigen_ligase-rel_domated"/>
</dbReference>
<reference evidence="9" key="1">
    <citation type="submission" date="2018-05" db="EMBL/GenBank/DDBJ databases">
        <title>Complete Genome Sequence of Methylobacterium sp. 17SD2-17.</title>
        <authorList>
            <person name="Srinivasan S."/>
        </authorList>
    </citation>
    <scope>NUCLEOTIDE SEQUENCE [LARGE SCALE GENOMIC DNA]</scope>
    <source>
        <strain evidence="9">17SD2-17</strain>
    </source>
</reference>
<evidence type="ECO:0000259" key="7">
    <source>
        <dbReference type="Pfam" id="PF04932"/>
    </source>
</evidence>
<dbReference type="InterPro" id="IPR051533">
    <property type="entry name" value="WaaL-like"/>
</dbReference>
<dbReference type="AlphaFoldDB" id="A0A2U8W6E5"/>
<evidence type="ECO:0000256" key="4">
    <source>
        <dbReference type="ARBA" id="ARBA00023136"/>
    </source>
</evidence>
<dbReference type="EMBL" id="CP029550">
    <property type="protein sequence ID" value="AWN41673.1"/>
    <property type="molecule type" value="Genomic_DNA"/>
</dbReference>
<proteinExistence type="predicted"/>
<feature type="transmembrane region" description="Helical" evidence="6">
    <location>
        <begin position="214"/>
        <end position="230"/>
    </location>
</feature>
<feature type="transmembrane region" description="Helical" evidence="6">
    <location>
        <begin position="412"/>
        <end position="431"/>
    </location>
</feature>
<feature type="region of interest" description="Disordered" evidence="5">
    <location>
        <begin position="1"/>
        <end position="21"/>
    </location>
</feature>